<dbReference type="InterPro" id="IPR013848">
    <property type="entry name" value="Methylthiotransferase_N"/>
</dbReference>
<evidence type="ECO:0000256" key="4">
    <source>
        <dbReference type="ARBA" id="ARBA00022691"/>
    </source>
</evidence>
<dbReference type="AlphaFoldDB" id="A0A0E4C902"/>
<dbReference type="GO" id="GO:0005840">
    <property type="term" value="C:ribosome"/>
    <property type="evidence" value="ECO:0007669"/>
    <property type="project" value="UniProtKB-KW"/>
</dbReference>
<feature type="binding site" evidence="8">
    <location>
        <position position="162"/>
    </location>
    <ligand>
        <name>[4Fe-4S] cluster</name>
        <dbReference type="ChEBI" id="CHEBI:49883"/>
        <label>2</label>
        <note>4Fe-4S-S-AdoMet</note>
    </ligand>
</feature>
<dbReference type="OrthoDB" id="9805215at2"/>
<dbReference type="SFLD" id="SFLDF00274">
    <property type="entry name" value="ribosomal_protein_S12_methylth"/>
    <property type="match status" value="1"/>
</dbReference>
<feature type="domain" description="MTTase N-terminal" evidence="9">
    <location>
        <begin position="9"/>
        <end position="125"/>
    </location>
</feature>
<dbReference type="GO" id="GO:0035600">
    <property type="term" value="P:tRNA methylthiolation"/>
    <property type="evidence" value="ECO:0007669"/>
    <property type="project" value="UniProtKB-ARBA"/>
</dbReference>
<dbReference type="CDD" id="cd01335">
    <property type="entry name" value="Radical_SAM"/>
    <property type="match status" value="1"/>
</dbReference>
<dbReference type="Gene3D" id="3.40.50.12160">
    <property type="entry name" value="Methylthiotransferase, N-terminal domain"/>
    <property type="match status" value="1"/>
</dbReference>
<evidence type="ECO:0000256" key="7">
    <source>
        <dbReference type="ARBA" id="ARBA00023014"/>
    </source>
</evidence>
<comment type="cofactor">
    <cofactor evidence="8">
        <name>[4Fe-4S] cluster</name>
        <dbReference type="ChEBI" id="CHEBI:49883"/>
    </cofactor>
    <text evidence="8">Binds 2 [4Fe-4S] clusters. One cluster is coordinated with 3 cysteines and an exchangeable S-adenosyl-L-methionine.</text>
</comment>
<accession>A0A0E4C902</accession>
<dbReference type="Pfam" id="PF18693">
    <property type="entry name" value="TRAM_2"/>
    <property type="match status" value="1"/>
</dbReference>
<dbReference type="NCBIfam" id="TIGR01125">
    <property type="entry name" value="30S ribosomal protein S12 methylthiotransferase RimO"/>
    <property type="match status" value="1"/>
</dbReference>
<dbReference type="Pfam" id="PF00919">
    <property type="entry name" value="UPF0004"/>
    <property type="match status" value="1"/>
</dbReference>
<dbReference type="RefSeq" id="WP_046497935.1">
    <property type="nucleotide sequence ID" value="NZ_CGIH01000029.1"/>
</dbReference>
<dbReference type="GO" id="GO:0046872">
    <property type="term" value="F:metal ion binding"/>
    <property type="evidence" value="ECO:0007669"/>
    <property type="project" value="UniProtKB-KW"/>
</dbReference>
<evidence type="ECO:0000256" key="1">
    <source>
        <dbReference type="ARBA" id="ARBA00022485"/>
    </source>
</evidence>
<keyword evidence="2 8" id="KW-0963">Cytoplasm</keyword>
<dbReference type="InterPro" id="IPR002792">
    <property type="entry name" value="TRAM_dom"/>
</dbReference>
<reference evidence="11 12" key="1">
    <citation type="submission" date="2015-03" db="EMBL/GenBank/DDBJ databases">
        <authorList>
            <person name="Murphy D."/>
        </authorList>
    </citation>
    <scope>NUCLEOTIDE SEQUENCE [LARGE SCALE GENOMIC DNA]</scope>
    <source>
        <strain evidence="11 12">OL-4</strain>
    </source>
</reference>
<dbReference type="SFLD" id="SFLDG01082">
    <property type="entry name" value="B12-binding_domain_containing"/>
    <property type="match status" value="1"/>
</dbReference>
<dbReference type="InterPro" id="IPR038135">
    <property type="entry name" value="Methylthiotransferase_N_sf"/>
</dbReference>
<dbReference type="SFLD" id="SFLDS00029">
    <property type="entry name" value="Radical_SAM"/>
    <property type="match status" value="1"/>
</dbReference>
<evidence type="ECO:0000256" key="2">
    <source>
        <dbReference type="ARBA" id="ARBA00022490"/>
    </source>
</evidence>
<comment type="catalytic activity">
    <reaction evidence="8">
        <text>L-aspartate(89)-[ribosomal protein uS12]-hydrogen + (sulfur carrier)-SH + AH2 + 2 S-adenosyl-L-methionine = 3-methylsulfanyl-L-aspartate(89)-[ribosomal protein uS12]-hydrogen + (sulfur carrier)-H + 5'-deoxyadenosine + L-methionine + A + S-adenosyl-L-homocysteine + 2 H(+)</text>
        <dbReference type="Rhea" id="RHEA:37087"/>
        <dbReference type="Rhea" id="RHEA-COMP:10460"/>
        <dbReference type="Rhea" id="RHEA-COMP:10461"/>
        <dbReference type="Rhea" id="RHEA-COMP:14737"/>
        <dbReference type="Rhea" id="RHEA-COMP:14739"/>
        <dbReference type="ChEBI" id="CHEBI:13193"/>
        <dbReference type="ChEBI" id="CHEBI:15378"/>
        <dbReference type="ChEBI" id="CHEBI:17319"/>
        <dbReference type="ChEBI" id="CHEBI:17499"/>
        <dbReference type="ChEBI" id="CHEBI:29917"/>
        <dbReference type="ChEBI" id="CHEBI:29961"/>
        <dbReference type="ChEBI" id="CHEBI:57844"/>
        <dbReference type="ChEBI" id="CHEBI:57856"/>
        <dbReference type="ChEBI" id="CHEBI:59789"/>
        <dbReference type="ChEBI" id="CHEBI:64428"/>
        <dbReference type="ChEBI" id="CHEBI:73599"/>
        <dbReference type="EC" id="2.8.4.4"/>
    </reaction>
</comment>
<comment type="subcellular location">
    <subcellularLocation>
        <location evidence="8">Cytoplasm</location>
    </subcellularLocation>
</comment>
<keyword evidence="7 8" id="KW-0411">Iron-sulfur</keyword>
<evidence type="ECO:0000259" key="9">
    <source>
        <dbReference type="PROSITE" id="PS51449"/>
    </source>
</evidence>
<dbReference type="InterPro" id="IPR058240">
    <property type="entry name" value="rSAM_sf"/>
</dbReference>
<dbReference type="Gene3D" id="2.40.50.140">
    <property type="entry name" value="Nucleic acid-binding proteins"/>
    <property type="match status" value="1"/>
</dbReference>
<evidence type="ECO:0000259" key="10">
    <source>
        <dbReference type="PROSITE" id="PS51918"/>
    </source>
</evidence>
<evidence type="ECO:0000256" key="8">
    <source>
        <dbReference type="HAMAP-Rule" id="MF_01865"/>
    </source>
</evidence>
<dbReference type="InterPro" id="IPR007197">
    <property type="entry name" value="rSAM"/>
</dbReference>
<feature type="binding site" evidence="8">
    <location>
        <position position="169"/>
    </location>
    <ligand>
        <name>[4Fe-4S] cluster</name>
        <dbReference type="ChEBI" id="CHEBI:49883"/>
        <label>2</label>
        <note>4Fe-4S-S-AdoMet</note>
    </ligand>
</feature>
<dbReference type="PANTHER" id="PTHR43837">
    <property type="entry name" value="RIBOSOMAL PROTEIN S12 METHYLTHIOTRANSFERASE RIMO"/>
    <property type="match status" value="1"/>
</dbReference>
<keyword evidence="3 8" id="KW-0808">Transferase</keyword>
<evidence type="ECO:0000256" key="6">
    <source>
        <dbReference type="ARBA" id="ARBA00023004"/>
    </source>
</evidence>
<dbReference type="InterPro" id="IPR020612">
    <property type="entry name" value="Methylthiotransferase_CS"/>
</dbReference>
<feature type="binding site" evidence="8">
    <location>
        <position position="18"/>
    </location>
    <ligand>
        <name>[4Fe-4S] cluster</name>
        <dbReference type="ChEBI" id="CHEBI:49883"/>
        <label>1</label>
    </ligand>
</feature>
<evidence type="ECO:0000313" key="11">
    <source>
        <dbReference type="EMBL" id="CFX75992.1"/>
    </source>
</evidence>
<dbReference type="PROSITE" id="PS51918">
    <property type="entry name" value="RADICAL_SAM"/>
    <property type="match status" value="1"/>
</dbReference>
<dbReference type="GO" id="GO:0051539">
    <property type="term" value="F:4 iron, 4 sulfur cluster binding"/>
    <property type="evidence" value="ECO:0007669"/>
    <property type="project" value="UniProtKB-UniRule"/>
</dbReference>
<comment type="similarity">
    <text evidence="8">Belongs to the methylthiotransferase family. RimO subfamily.</text>
</comment>
<dbReference type="PROSITE" id="PS51449">
    <property type="entry name" value="MTTASE_N"/>
    <property type="match status" value="1"/>
</dbReference>
<dbReference type="SUPFAM" id="SSF102114">
    <property type="entry name" value="Radical SAM enzymes"/>
    <property type="match status" value="1"/>
</dbReference>
<dbReference type="Proteomes" id="UP000045545">
    <property type="component" value="Unassembled WGS sequence"/>
</dbReference>
<proteinExistence type="inferred from homology"/>
<dbReference type="InterPro" id="IPR023404">
    <property type="entry name" value="rSAM_horseshoe"/>
</dbReference>
<dbReference type="STRING" id="690567.1814"/>
<organism evidence="11 12">
    <name type="scientific">Syntrophomonas zehnderi OL-4</name>
    <dbReference type="NCBI Taxonomy" id="690567"/>
    <lineage>
        <taxon>Bacteria</taxon>
        <taxon>Bacillati</taxon>
        <taxon>Bacillota</taxon>
        <taxon>Clostridia</taxon>
        <taxon>Eubacteriales</taxon>
        <taxon>Syntrophomonadaceae</taxon>
        <taxon>Syntrophomonas</taxon>
    </lineage>
</organism>
<dbReference type="InterPro" id="IPR012340">
    <property type="entry name" value="NA-bd_OB-fold"/>
</dbReference>
<keyword evidence="5 8" id="KW-0479">Metal-binding</keyword>
<evidence type="ECO:0000256" key="3">
    <source>
        <dbReference type="ARBA" id="ARBA00022679"/>
    </source>
</evidence>
<dbReference type="SFLD" id="SFLDG01061">
    <property type="entry name" value="methylthiotransferase"/>
    <property type="match status" value="1"/>
</dbReference>
<keyword evidence="1 8" id="KW-0004">4Fe-4S</keyword>
<dbReference type="NCBIfam" id="TIGR00089">
    <property type="entry name" value="MiaB/RimO family radical SAM methylthiotransferase"/>
    <property type="match status" value="1"/>
</dbReference>
<dbReference type="EMBL" id="CGIH01000029">
    <property type="protein sequence ID" value="CFX75992.1"/>
    <property type="molecule type" value="Genomic_DNA"/>
</dbReference>
<protein>
    <recommendedName>
        <fullName evidence="8">Ribosomal protein uS12 methylthiotransferase RimO</fullName>
        <shortName evidence="8">uS12 MTTase</shortName>
        <shortName evidence="8">uS12 methylthiotransferase</shortName>
        <ecNumber evidence="8">2.8.4.4</ecNumber>
    </recommendedName>
    <alternativeName>
        <fullName evidence="8">Ribosomal protein uS12 (aspartate-C(3))-methylthiotransferase</fullName>
    </alternativeName>
    <alternativeName>
        <fullName evidence="8">Ribosome maturation factor RimO</fullName>
    </alternativeName>
</protein>
<sequence length="448" mass="50418">MTITENSRWQIGFISLGCAKNQVDTEIMIGKLKQAGYKITSHIESANIIIINTCGFIEDAREEAINTIIQTGERKETGQLKYLIAAGCLAQRYGRELLDEMPELDGVVGISSFILIDRIISSVVQGERICQVEKPPQIFIEKGPRVLTTPPGSAYLKITEGCNNRCAYCAIPQIRGQLRSRPQEELLKEAEELVKKGTKELVLIGQDTALYAKDLAKGDNLSSLIEKLSTIDGLKWIRLMYLHPAHIDRQLIEAIVQAPKVLPYLDIPVQHAADPVLKAMNRQHVSSDLTRLVNRLKEAIPDLVLRTTVMLGFPGETEEDFAELFGFVAETEFDWLGAFAFTPEEGTLAYDLPNQIPDEVKQERLDAIMKLQKSITRQKNKQRLQQNYDVLISSRLSPNLYMGRAYFQAPQVDGVTIVRSEHRLHKGEFVKVNLKAIRDYDVIGESIE</sequence>
<dbReference type="InterPro" id="IPR005840">
    <property type="entry name" value="Ribosomal_uS12_MeSTrfase_RimO"/>
</dbReference>
<keyword evidence="6 8" id="KW-0408">Iron</keyword>
<dbReference type="GO" id="GO:0035599">
    <property type="term" value="F:aspartic acid methylthiotransferase activity"/>
    <property type="evidence" value="ECO:0007669"/>
    <property type="project" value="TreeGrafter"/>
</dbReference>
<dbReference type="FunFam" id="3.80.30.20:FF:000001">
    <property type="entry name" value="tRNA-2-methylthio-N(6)-dimethylallyladenosine synthase 2"/>
    <property type="match status" value="1"/>
</dbReference>
<dbReference type="PANTHER" id="PTHR43837:SF1">
    <property type="entry name" value="RIBOSOMAL PROTEIN US12 METHYLTHIOTRANSFERASE RIMO"/>
    <property type="match status" value="1"/>
</dbReference>
<dbReference type="SMART" id="SM00729">
    <property type="entry name" value="Elp3"/>
    <property type="match status" value="1"/>
</dbReference>
<dbReference type="InterPro" id="IPR005839">
    <property type="entry name" value="Methylthiotransferase"/>
</dbReference>
<dbReference type="EC" id="2.8.4.4" evidence="8"/>
<feature type="binding site" evidence="8">
    <location>
        <position position="166"/>
    </location>
    <ligand>
        <name>[4Fe-4S] cluster</name>
        <dbReference type="ChEBI" id="CHEBI:49883"/>
        <label>2</label>
        <note>4Fe-4S-S-AdoMet</note>
    </ligand>
</feature>
<dbReference type="Pfam" id="PF04055">
    <property type="entry name" value="Radical_SAM"/>
    <property type="match status" value="1"/>
</dbReference>
<feature type="binding site" evidence="8">
    <location>
        <position position="54"/>
    </location>
    <ligand>
        <name>[4Fe-4S] cluster</name>
        <dbReference type="ChEBI" id="CHEBI:49883"/>
        <label>1</label>
    </ligand>
</feature>
<dbReference type="PROSITE" id="PS01278">
    <property type="entry name" value="MTTASE_RADICAL"/>
    <property type="match status" value="1"/>
</dbReference>
<keyword evidence="4 8" id="KW-0949">S-adenosyl-L-methionine</keyword>
<dbReference type="GO" id="GO:0005829">
    <property type="term" value="C:cytosol"/>
    <property type="evidence" value="ECO:0007669"/>
    <property type="project" value="TreeGrafter"/>
</dbReference>
<dbReference type="InterPro" id="IPR006638">
    <property type="entry name" value="Elp3/MiaA/NifB-like_rSAM"/>
</dbReference>
<dbReference type="Gene3D" id="3.80.30.20">
    <property type="entry name" value="tm_1862 like domain"/>
    <property type="match status" value="1"/>
</dbReference>
<keyword evidence="11" id="KW-0689">Ribosomal protein</keyword>
<dbReference type="HAMAP" id="MF_01865">
    <property type="entry name" value="MTTase_RimO"/>
    <property type="match status" value="1"/>
</dbReference>
<evidence type="ECO:0000313" key="12">
    <source>
        <dbReference type="Proteomes" id="UP000045545"/>
    </source>
</evidence>
<dbReference type="GO" id="GO:0140101">
    <property type="term" value="F:catalytic activity, acting on a tRNA"/>
    <property type="evidence" value="ECO:0007669"/>
    <property type="project" value="UniProtKB-ARBA"/>
</dbReference>
<evidence type="ECO:0000256" key="5">
    <source>
        <dbReference type="ARBA" id="ARBA00022723"/>
    </source>
</evidence>
<comment type="function">
    <text evidence="8">Catalyzes the methylthiolation of an aspartic acid residue of ribosomal protein uS12.</text>
</comment>
<dbReference type="GO" id="GO:0103039">
    <property type="term" value="F:protein methylthiotransferase activity"/>
    <property type="evidence" value="ECO:0007669"/>
    <property type="project" value="UniProtKB-EC"/>
</dbReference>
<feature type="domain" description="Radical SAM core" evidence="10">
    <location>
        <begin position="148"/>
        <end position="378"/>
    </location>
</feature>
<gene>
    <name evidence="8" type="primary">rimO</name>
    <name evidence="11" type="ORF">1814</name>
</gene>
<name>A0A0E4C902_9FIRM</name>
<feature type="binding site" evidence="8">
    <location>
        <position position="88"/>
    </location>
    <ligand>
        <name>[4Fe-4S] cluster</name>
        <dbReference type="ChEBI" id="CHEBI:49883"/>
        <label>1</label>
    </ligand>
</feature>
<keyword evidence="11" id="KW-0687">Ribonucleoprotein</keyword>
<keyword evidence="12" id="KW-1185">Reference proteome</keyword>